<evidence type="ECO:0000313" key="17">
    <source>
        <dbReference type="EMBL" id="SLN23978.1"/>
    </source>
</evidence>
<evidence type="ECO:0000256" key="4">
    <source>
        <dbReference type="ARBA" id="ARBA00022553"/>
    </source>
</evidence>
<dbReference type="GO" id="GO:0009584">
    <property type="term" value="P:detection of visible light"/>
    <property type="evidence" value="ECO:0007669"/>
    <property type="project" value="InterPro"/>
</dbReference>
<dbReference type="InterPro" id="IPR003018">
    <property type="entry name" value="GAF"/>
</dbReference>
<dbReference type="OrthoDB" id="489241at2"/>
<keyword evidence="5" id="KW-0716">Sensory transduction</keyword>
<protein>
    <recommendedName>
        <fullName evidence="2">histidine kinase</fullName>
        <ecNumber evidence="2">2.7.13.3</ecNumber>
    </recommendedName>
</protein>
<dbReference type="InterPro" id="IPR013654">
    <property type="entry name" value="PAS_2"/>
</dbReference>
<evidence type="ECO:0000313" key="19">
    <source>
        <dbReference type="Proteomes" id="UP000240624"/>
    </source>
</evidence>
<dbReference type="Pfam" id="PF07536">
    <property type="entry name" value="HWE_HK"/>
    <property type="match status" value="1"/>
</dbReference>
<dbReference type="Proteomes" id="UP000193495">
    <property type="component" value="Unassembled WGS sequence"/>
</dbReference>
<feature type="modified residue" description="4-aspartylphosphate" evidence="12">
    <location>
        <position position="788"/>
    </location>
</feature>
<feature type="domain" description="Phytochrome chromophore attachment site" evidence="14">
    <location>
        <begin position="146"/>
        <end position="303"/>
    </location>
</feature>
<reference evidence="16 19" key="2">
    <citation type="submission" date="2018-03" db="EMBL/GenBank/DDBJ databases">
        <title>Genomic Encyclopedia of Archaeal and Bacterial Type Strains, Phase II (KMG-II): from individual species to whole genera.</title>
        <authorList>
            <person name="Goeker M."/>
        </authorList>
    </citation>
    <scope>NUCLEOTIDE SEQUENCE [LARGE SCALE GENOMIC DNA]</scope>
    <source>
        <strain evidence="16 19">DSM 29956</strain>
    </source>
</reference>
<keyword evidence="10" id="KW-0157">Chromophore</keyword>
<reference evidence="17 18" key="1">
    <citation type="submission" date="2017-03" db="EMBL/GenBank/DDBJ databases">
        <authorList>
            <person name="Afonso C.L."/>
            <person name="Miller P.J."/>
            <person name="Scott M.A."/>
            <person name="Spackman E."/>
            <person name="Goraichik I."/>
            <person name="Dimitrov K.M."/>
            <person name="Suarez D.L."/>
            <person name="Swayne D.E."/>
        </authorList>
    </citation>
    <scope>NUCLEOTIDE SEQUENCE [LARGE SCALE GENOMIC DNA]</scope>
    <source>
        <strain evidence="17 18">CECT 8367</strain>
    </source>
</reference>
<evidence type="ECO:0000256" key="7">
    <source>
        <dbReference type="ARBA" id="ARBA00022741"/>
    </source>
</evidence>
<dbReference type="Pfam" id="PF00360">
    <property type="entry name" value="PHY"/>
    <property type="match status" value="1"/>
</dbReference>
<organism evidence="17 18">
    <name type="scientific">Limimaricola soesokkakensis</name>
    <dbReference type="NCBI Taxonomy" id="1343159"/>
    <lineage>
        <taxon>Bacteria</taxon>
        <taxon>Pseudomonadati</taxon>
        <taxon>Pseudomonadota</taxon>
        <taxon>Alphaproteobacteria</taxon>
        <taxon>Rhodobacterales</taxon>
        <taxon>Paracoccaceae</taxon>
        <taxon>Limimaricola</taxon>
    </lineage>
</organism>
<dbReference type="GO" id="GO:0000160">
    <property type="term" value="P:phosphorelay signal transduction system"/>
    <property type="evidence" value="ECO:0007669"/>
    <property type="project" value="InterPro"/>
</dbReference>
<dbReference type="Pfam" id="PF00072">
    <property type="entry name" value="Response_reg"/>
    <property type="match status" value="1"/>
</dbReference>
<dbReference type="InterPro" id="IPR036890">
    <property type="entry name" value="HATPase_C_sf"/>
</dbReference>
<name>A0A1X6YK41_9RHOB</name>
<evidence type="ECO:0000256" key="5">
    <source>
        <dbReference type="ARBA" id="ARBA00022606"/>
    </source>
</evidence>
<dbReference type="RefSeq" id="WP_085895094.1">
    <property type="nucleotide sequence ID" value="NZ_FWFY01000002.1"/>
</dbReference>
<dbReference type="Gene3D" id="3.30.565.10">
    <property type="entry name" value="Histidine kinase-like ATPase, C-terminal domain"/>
    <property type="match status" value="1"/>
</dbReference>
<dbReference type="InterPro" id="IPR011006">
    <property type="entry name" value="CheY-like_superfamily"/>
</dbReference>
<evidence type="ECO:0000259" key="15">
    <source>
        <dbReference type="PROSITE" id="PS50110"/>
    </source>
</evidence>
<dbReference type="SUPFAM" id="SSF52172">
    <property type="entry name" value="CheY-like"/>
    <property type="match status" value="1"/>
</dbReference>
<evidence type="ECO:0000256" key="3">
    <source>
        <dbReference type="ARBA" id="ARBA00022543"/>
    </source>
</evidence>
<evidence type="ECO:0000256" key="6">
    <source>
        <dbReference type="ARBA" id="ARBA00022679"/>
    </source>
</evidence>
<evidence type="ECO:0000256" key="11">
    <source>
        <dbReference type="ARBA" id="ARBA00023170"/>
    </source>
</evidence>
<dbReference type="SMART" id="SM00911">
    <property type="entry name" value="HWE_HK"/>
    <property type="match status" value="1"/>
</dbReference>
<dbReference type="Gene3D" id="3.40.50.2300">
    <property type="match status" value="1"/>
</dbReference>
<dbReference type="InterPro" id="IPR035965">
    <property type="entry name" value="PAS-like_dom_sf"/>
</dbReference>
<keyword evidence="3" id="KW-0600">Photoreceptor protein</keyword>
<keyword evidence="4 12" id="KW-0597">Phosphoprotein</keyword>
<dbReference type="PANTHER" id="PTHR41523">
    <property type="entry name" value="TWO-COMPONENT SYSTEM SENSOR PROTEIN"/>
    <property type="match status" value="1"/>
</dbReference>
<evidence type="ECO:0000256" key="10">
    <source>
        <dbReference type="ARBA" id="ARBA00022991"/>
    </source>
</evidence>
<dbReference type="AlphaFoldDB" id="A0A1X6YK41"/>
<dbReference type="EMBL" id="PYGB01000001">
    <property type="protein sequence ID" value="PSK88514.1"/>
    <property type="molecule type" value="Genomic_DNA"/>
</dbReference>
<dbReference type="SUPFAM" id="SSF55874">
    <property type="entry name" value="ATPase domain of HSP90 chaperone/DNA topoisomerase II/histidine kinase"/>
    <property type="match status" value="1"/>
</dbReference>
<evidence type="ECO:0000313" key="18">
    <source>
        <dbReference type="Proteomes" id="UP000193495"/>
    </source>
</evidence>
<dbReference type="GO" id="GO:0006355">
    <property type="term" value="P:regulation of DNA-templated transcription"/>
    <property type="evidence" value="ECO:0007669"/>
    <property type="project" value="InterPro"/>
</dbReference>
<dbReference type="Gene3D" id="3.30.450.40">
    <property type="match status" value="1"/>
</dbReference>
<dbReference type="InterPro" id="IPR001294">
    <property type="entry name" value="Phytochrome"/>
</dbReference>
<dbReference type="InterPro" id="IPR011102">
    <property type="entry name" value="Sig_transdc_His_kinase_HWE"/>
</dbReference>
<evidence type="ECO:0000256" key="12">
    <source>
        <dbReference type="PROSITE-ProRule" id="PRU00169"/>
    </source>
</evidence>
<sequence>MTDSLADAPVDLSNCEKEQIQFLGHVQPYGCLIAVSRDWMVRHASANTGEMLGHEAQAMIGTSLADLFPRDVTHDLRGRLQMLGHGAGAARIYGIDLFEDGRAFDVSVHLSEPHYLFEFEPKTEGGARDEMSLVQPLVARLRRQPDIGRMAREAARAMKALTGFDRVMIYQFQRDDSGKVIAESAAPGLTPFLGLRFPASDIPPQARALYVRNPIRLIRDVDAPPQPILSAPEAEGERIDLSHSVTRAVSPIHLEYLRNMGVAASMSVSILRDGKLWGLIACHHGTPHYLDYEKRSAVELFTQLLSYEIAALENEAERAQATKARVLHTSLLARMTDSTAIADNFKKIAEEIGEVIPFDGIAIWINDRYHAIGATPTGEEFAGLLRHLHSTHARHAGATDRLIDRYPAAESFANRAAGILALPISRGPRDYIVLFRREQVEEVTWAGDPAKPVSTGPNGLRLTPRKSFEAWTETVRHQSAPWTDSEIAAAETLRITLLEVVLKIADDSIAERKRAQERQELLIAELNHRVRNILNLIRSLVSQSRSGVTSVEEYSRLVDGRIDALARAHDQLTGSDWEAASLKTLIETEIDAFIAAQRDRVRITGPDVGLTPEAFSTLALVLHELVTNAAKYGALKDGHGWVEVGLSRDAQGDLRIEWRERGGAPLRASKGRGFGTTVIERSIPFELGGEAELRFALTGAEARFRIPARFVATAPEAAPARDDATTDDGEAPFTLEGKALVVEDNMIIAMDASDILSELGCAAVSMANGVGEALRLIEAEQFDLALLDVNLGNETSLPVAETLRARGVPFLLATGYGATEDITAAYPDAPTLKKPYTKRSMRAGFMALLRDGNG</sequence>
<dbReference type="Pfam" id="PF08446">
    <property type="entry name" value="PAS_2"/>
    <property type="match status" value="1"/>
</dbReference>
<evidence type="ECO:0000256" key="9">
    <source>
        <dbReference type="ARBA" id="ARBA00022840"/>
    </source>
</evidence>
<keyword evidence="19" id="KW-1185">Reference proteome</keyword>
<dbReference type="Proteomes" id="UP000240624">
    <property type="component" value="Unassembled WGS sequence"/>
</dbReference>
<dbReference type="InterPro" id="IPR001789">
    <property type="entry name" value="Sig_transdc_resp-reg_receiver"/>
</dbReference>
<evidence type="ECO:0000256" key="8">
    <source>
        <dbReference type="ARBA" id="ARBA00022777"/>
    </source>
</evidence>
<dbReference type="EMBL" id="FWFY01000002">
    <property type="protein sequence ID" value="SLN23978.1"/>
    <property type="molecule type" value="Genomic_DNA"/>
</dbReference>
<dbReference type="PANTHER" id="PTHR41523:SF8">
    <property type="entry name" value="ETHYLENE RESPONSE SENSOR PROTEIN"/>
    <property type="match status" value="1"/>
</dbReference>
<evidence type="ECO:0000256" key="1">
    <source>
        <dbReference type="ARBA" id="ARBA00000085"/>
    </source>
</evidence>
<dbReference type="PRINTS" id="PR01033">
    <property type="entry name" value="PHYTOCHROME"/>
</dbReference>
<keyword evidence="13" id="KW-0175">Coiled coil</keyword>
<dbReference type="InterPro" id="IPR013515">
    <property type="entry name" value="Phytochrome_cen-reg"/>
</dbReference>
<dbReference type="InterPro" id="IPR016132">
    <property type="entry name" value="Phyto_chromo_attachment"/>
</dbReference>
<comment type="catalytic activity">
    <reaction evidence="1">
        <text>ATP + protein L-histidine = ADP + protein N-phospho-L-histidine.</text>
        <dbReference type="EC" id="2.7.13.3"/>
    </reaction>
</comment>
<gene>
    <name evidence="17" type="primary">bphP_1</name>
    <name evidence="16" type="ORF">CLV79_101354</name>
    <name evidence="17" type="ORF">LOS8367_00733</name>
</gene>
<feature type="coiled-coil region" evidence="13">
    <location>
        <begin position="302"/>
        <end position="329"/>
    </location>
</feature>
<evidence type="ECO:0000256" key="13">
    <source>
        <dbReference type="SAM" id="Coils"/>
    </source>
</evidence>
<dbReference type="SMART" id="SM00448">
    <property type="entry name" value="REC"/>
    <property type="match status" value="1"/>
</dbReference>
<keyword evidence="8 16" id="KW-0418">Kinase</keyword>
<evidence type="ECO:0000256" key="2">
    <source>
        <dbReference type="ARBA" id="ARBA00012438"/>
    </source>
</evidence>
<keyword evidence="9" id="KW-0067">ATP-binding</keyword>
<accession>A0A1X6YK41</accession>
<dbReference type="InterPro" id="IPR043150">
    <property type="entry name" value="Phytochrome_PHY_sf"/>
</dbReference>
<proteinExistence type="predicted"/>
<dbReference type="GO" id="GO:0004673">
    <property type="term" value="F:protein histidine kinase activity"/>
    <property type="evidence" value="ECO:0007669"/>
    <property type="project" value="UniProtKB-EC"/>
</dbReference>
<dbReference type="SUPFAM" id="SSF55781">
    <property type="entry name" value="GAF domain-like"/>
    <property type="match status" value="2"/>
</dbReference>
<dbReference type="EC" id="2.7.13.3" evidence="2"/>
<dbReference type="GO" id="GO:0005524">
    <property type="term" value="F:ATP binding"/>
    <property type="evidence" value="ECO:0007669"/>
    <property type="project" value="UniProtKB-KW"/>
</dbReference>
<dbReference type="Gene3D" id="3.30.450.20">
    <property type="entry name" value="PAS domain"/>
    <property type="match status" value="1"/>
</dbReference>
<dbReference type="Gene3D" id="3.30.450.270">
    <property type="match status" value="1"/>
</dbReference>
<evidence type="ECO:0000259" key="14">
    <source>
        <dbReference type="PROSITE" id="PS50046"/>
    </source>
</evidence>
<dbReference type="InterPro" id="IPR029016">
    <property type="entry name" value="GAF-like_dom_sf"/>
</dbReference>
<dbReference type="Pfam" id="PF01590">
    <property type="entry name" value="GAF"/>
    <property type="match status" value="1"/>
</dbReference>
<dbReference type="PIRSF" id="PIRSF036397">
    <property type="entry name" value="Bactrphtchrm_rec"/>
    <property type="match status" value="1"/>
</dbReference>
<dbReference type="SUPFAM" id="SSF55785">
    <property type="entry name" value="PYP-like sensor domain (PAS domain)"/>
    <property type="match status" value="1"/>
</dbReference>
<feature type="domain" description="Response regulatory" evidence="15">
    <location>
        <begin position="738"/>
        <end position="849"/>
    </location>
</feature>
<keyword evidence="7" id="KW-0547">Nucleotide-binding</keyword>
<dbReference type="GO" id="GO:0009881">
    <property type="term" value="F:photoreceptor activity"/>
    <property type="evidence" value="ECO:0007669"/>
    <property type="project" value="UniProtKB-KW"/>
</dbReference>
<dbReference type="PROSITE" id="PS50110">
    <property type="entry name" value="RESPONSE_REGULATORY"/>
    <property type="match status" value="1"/>
</dbReference>
<keyword evidence="11" id="KW-0675">Receptor</keyword>
<dbReference type="InterPro" id="IPR009219">
    <property type="entry name" value="Bactrphtchr_CheY"/>
</dbReference>
<dbReference type="SMART" id="SM00065">
    <property type="entry name" value="GAF"/>
    <property type="match status" value="1"/>
</dbReference>
<evidence type="ECO:0000313" key="16">
    <source>
        <dbReference type="EMBL" id="PSK88514.1"/>
    </source>
</evidence>
<dbReference type="PROSITE" id="PS50046">
    <property type="entry name" value="PHYTOCHROME_2"/>
    <property type="match status" value="1"/>
</dbReference>
<keyword evidence="6 17" id="KW-0808">Transferase</keyword>